<evidence type="ECO:0000313" key="2">
    <source>
        <dbReference type="Proteomes" id="UP000683360"/>
    </source>
</evidence>
<keyword evidence="2" id="KW-1185">Reference proteome</keyword>
<name>A0A8S3RQL3_MYTED</name>
<dbReference type="Proteomes" id="UP000683360">
    <property type="component" value="Unassembled WGS sequence"/>
</dbReference>
<accession>A0A8S3RQL3</accession>
<comment type="caution">
    <text evidence="1">The sequence shown here is derived from an EMBL/GenBank/DDBJ whole genome shotgun (WGS) entry which is preliminary data.</text>
</comment>
<proteinExistence type="predicted"/>
<dbReference type="Gene3D" id="3.30.460.10">
    <property type="entry name" value="Beta Polymerase, domain 2"/>
    <property type="match status" value="1"/>
</dbReference>
<dbReference type="InterPro" id="IPR043519">
    <property type="entry name" value="NT_sf"/>
</dbReference>
<sequence length="159" mass="18068">MCQNIVRTENNVKTLRLMNAVRDKMTSNKHNTVITSGSFGEGLEMRGSDLDIMFVATKFIEVYEHDEDIKTDNILSFMMLSMKTDDVKAGFTQLLVEHTNPQNPCKYFEELNGKHYLSSALYKQYHLGNTSTDSVIHGPCISDKEGTYQETIKPPVKHS</sequence>
<dbReference type="EMBL" id="CAJPWZ010001239">
    <property type="protein sequence ID" value="CAG2210549.1"/>
    <property type="molecule type" value="Genomic_DNA"/>
</dbReference>
<protein>
    <submittedName>
        <fullName evidence="1">Uncharacterized protein</fullName>
    </submittedName>
</protein>
<organism evidence="1 2">
    <name type="scientific">Mytilus edulis</name>
    <name type="common">Blue mussel</name>
    <dbReference type="NCBI Taxonomy" id="6550"/>
    <lineage>
        <taxon>Eukaryota</taxon>
        <taxon>Metazoa</taxon>
        <taxon>Spiralia</taxon>
        <taxon>Lophotrochozoa</taxon>
        <taxon>Mollusca</taxon>
        <taxon>Bivalvia</taxon>
        <taxon>Autobranchia</taxon>
        <taxon>Pteriomorphia</taxon>
        <taxon>Mytilida</taxon>
        <taxon>Mytiloidea</taxon>
        <taxon>Mytilidae</taxon>
        <taxon>Mytilinae</taxon>
        <taxon>Mytilus</taxon>
    </lineage>
</organism>
<gene>
    <name evidence="1" type="ORF">MEDL_24639</name>
</gene>
<dbReference type="AlphaFoldDB" id="A0A8S3RQL3"/>
<evidence type="ECO:0000313" key="1">
    <source>
        <dbReference type="EMBL" id="CAG2210549.1"/>
    </source>
</evidence>
<reference evidence="1" key="1">
    <citation type="submission" date="2021-03" db="EMBL/GenBank/DDBJ databases">
        <authorList>
            <person name="Bekaert M."/>
        </authorList>
    </citation>
    <scope>NUCLEOTIDE SEQUENCE</scope>
</reference>